<reference evidence="2" key="1">
    <citation type="submission" date="2021-01" db="EMBL/GenBank/DDBJ databases">
        <authorList>
            <person name="Corre E."/>
            <person name="Pelletier E."/>
            <person name="Niang G."/>
            <person name="Scheremetjew M."/>
            <person name="Finn R."/>
            <person name="Kale V."/>
            <person name="Holt S."/>
            <person name="Cochrane G."/>
            <person name="Meng A."/>
            <person name="Brown T."/>
            <person name="Cohen L."/>
        </authorList>
    </citation>
    <scope>NUCLEOTIDE SEQUENCE</scope>
    <source>
        <strain evidence="2">Pop2</strain>
    </source>
</reference>
<proteinExistence type="predicted"/>
<feature type="signal peptide" evidence="1">
    <location>
        <begin position="1"/>
        <end position="22"/>
    </location>
</feature>
<dbReference type="EMBL" id="HBGN01015307">
    <property type="protein sequence ID" value="CAD9327697.1"/>
    <property type="molecule type" value="Transcribed_RNA"/>
</dbReference>
<organism evidence="2">
    <name type="scientific">Ditylum brightwellii</name>
    <dbReference type="NCBI Taxonomy" id="49249"/>
    <lineage>
        <taxon>Eukaryota</taxon>
        <taxon>Sar</taxon>
        <taxon>Stramenopiles</taxon>
        <taxon>Ochrophyta</taxon>
        <taxon>Bacillariophyta</taxon>
        <taxon>Mediophyceae</taxon>
        <taxon>Lithodesmiophycidae</taxon>
        <taxon>Lithodesmiales</taxon>
        <taxon>Lithodesmiaceae</taxon>
        <taxon>Ditylum</taxon>
    </lineage>
</organism>
<gene>
    <name evidence="2" type="ORF">DBRI1063_LOCUS9833</name>
</gene>
<feature type="chain" id="PRO_5031571180" evidence="1">
    <location>
        <begin position="23"/>
        <end position="325"/>
    </location>
</feature>
<dbReference type="InterPro" id="IPR057491">
    <property type="entry name" value="DiatomPyrShell"/>
</dbReference>
<dbReference type="AlphaFoldDB" id="A0A7S1Z3P5"/>
<accession>A0A7S1Z3P5</accession>
<dbReference type="Pfam" id="PF25192">
    <property type="entry name" value="DiatomPyrShell"/>
    <property type="match status" value="1"/>
</dbReference>
<evidence type="ECO:0000313" key="2">
    <source>
        <dbReference type="EMBL" id="CAD9327697.1"/>
    </source>
</evidence>
<keyword evidence="1" id="KW-0732">Signal</keyword>
<name>A0A7S1Z3P5_9STRA</name>
<evidence type="ECO:0000256" key="1">
    <source>
        <dbReference type="SAM" id="SignalP"/>
    </source>
</evidence>
<sequence>MKLYVKLLVLFSIHRNVGEVSAFMTPSKIVRPSPLTRLGVAEMNRVRKTKTESRPFRERKEIEILAPPIIETITETPVITKTAIDIKKKTQVREQTQTETKSRTGFMAAVKVHGTSLRSCSFGESVTRAHVFLKTDGRPMKARVELWHGPENPPQTVSVDVEDGSIRPFSCIIETPGDSNAIAIRNVGGIELPLYACIEALVEKTGPIEEIGQRMRGRIVQGGAVYSVPCPANVATVQLMLHTHGGPLSARIEVLQGPNNSKQTMNVFSEEGLDRPFFVVVDTPGSGHLIRIVNTANIEYPLTARVDPYVVDVPVANGDPGMKWS</sequence>
<protein>
    <submittedName>
        <fullName evidence="2">Uncharacterized protein</fullName>
    </submittedName>
</protein>